<evidence type="ECO:0000256" key="1">
    <source>
        <dbReference type="SAM" id="Phobius"/>
    </source>
</evidence>
<gene>
    <name evidence="2" type="ORF">FIBSPDRAFT_199355</name>
</gene>
<keyword evidence="1" id="KW-0472">Membrane</keyword>
<sequence>MAFCAGLAVLVMRRKGPVDKPHRAPHLPRALRALPSLLAHHQRVLPPTGITPRVVLTGNHAGIVTALLWHHPITISFFAATAYIGLDTEMHFTHVFSPSFPLNELKSIPMFVLTSGMAIYLVPMAYIVLYVLNEGVLSGGALRAQPTGLLFADQGHLQEREREDRRELRGDDMGDGGCGRAIPHAAGYHQRSVLLSWLHLCL</sequence>
<name>A0A165ZQG2_9AGAM</name>
<protein>
    <submittedName>
        <fullName evidence="2">Uncharacterized protein</fullName>
    </submittedName>
</protein>
<dbReference type="OrthoDB" id="5582162at2759"/>
<keyword evidence="1" id="KW-0812">Transmembrane</keyword>
<dbReference type="Proteomes" id="UP000076532">
    <property type="component" value="Unassembled WGS sequence"/>
</dbReference>
<feature type="transmembrane region" description="Helical" evidence="1">
    <location>
        <begin position="108"/>
        <end position="132"/>
    </location>
</feature>
<evidence type="ECO:0000313" key="3">
    <source>
        <dbReference type="Proteomes" id="UP000076532"/>
    </source>
</evidence>
<dbReference type="EMBL" id="KV417673">
    <property type="protein sequence ID" value="KZP10820.1"/>
    <property type="molecule type" value="Genomic_DNA"/>
</dbReference>
<dbReference type="AlphaFoldDB" id="A0A165ZQG2"/>
<keyword evidence="1" id="KW-1133">Transmembrane helix</keyword>
<organism evidence="2 3">
    <name type="scientific">Athelia psychrophila</name>
    <dbReference type="NCBI Taxonomy" id="1759441"/>
    <lineage>
        <taxon>Eukaryota</taxon>
        <taxon>Fungi</taxon>
        <taxon>Dikarya</taxon>
        <taxon>Basidiomycota</taxon>
        <taxon>Agaricomycotina</taxon>
        <taxon>Agaricomycetes</taxon>
        <taxon>Agaricomycetidae</taxon>
        <taxon>Atheliales</taxon>
        <taxon>Atheliaceae</taxon>
        <taxon>Athelia</taxon>
    </lineage>
</organism>
<evidence type="ECO:0000313" key="2">
    <source>
        <dbReference type="EMBL" id="KZP10820.1"/>
    </source>
</evidence>
<dbReference type="STRING" id="436010.A0A165ZQG2"/>
<accession>A0A165ZQG2</accession>
<reference evidence="2 3" key="1">
    <citation type="journal article" date="2016" name="Mol. Biol. Evol.">
        <title>Comparative Genomics of Early-Diverging Mushroom-Forming Fungi Provides Insights into the Origins of Lignocellulose Decay Capabilities.</title>
        <authorList>
            <person name="Nagy L.G."/>
            <person name="Riley R."/>
            <person name="Tritt A."/>
            <person name="Adam C."/>
            <person name="Daum C."/>
            <person name="Floudas D."/>
            <person name="Sun H."/>
            <person name="Yadav J.S."/>
            <person name="Pangilinan J."/>
            <person name="Larsson K.H."/>
            <person name="Matsuura K."/>
            <person name="Barry K."/>
            <person name="Labutti K."/>
            <person name="Kuo R."/>
            <person name="Ohm R.A."/>
            <person name="Bhattacharya S.S."/>
            <person name="Shirouzu T."/>
            <person name="Yoshinaga Y."/>
            <person name="Martin F.M."/>
            <person name="Grigoriev I.V."/>
            <person name="Hibbett D.S."/>
        </authorList>
    </citation>
    <scope>NUCLEOTIDE SEQUENCE [LARGE SCALE GENOMIC DNA]</scope>
    <source>
        <strain evidence="2 3">CBS 109695</strain>
    </source>
</reference>
<keyword evidence="3" id="KW-1185">Reference proteome</keyword>
<proteinExistence type="predicted"/>